<reference evidence="4" key="1">
    <citation type="submission" date="2023-03" db="EMBL/GenBank/DDBJ databases">
        <title>Emydomyces testavorans Genome Sequence.</title>
        <authorList>
            <person name="Hoyer L."/>
        </authorList>
    </citation>
    <scope>NUCLEOTIDE SEQUENCE</scope>
    <source>
        <strain evidence="4">16-2883</strain>
    </source>
</reference>
<dbReference type="EMBL" id="CP120629">
    <property type="protein sequence ID" value="WEW59435.1"/>
    <property type="molecule type" value="Genomic_DNA"/>
</dbReference>
<evidence type="ECO:0000259" key="2">
    <source>
        <dbReference type="Pfam" id="PF00891"/>
    </source>
</evidence>
<dbReference type="Pfam" id="PF00891">
    <property type="entry name" value="Methyltransf_2"/>
    <property type="match status" value="1"/>
</dbReference>
<protein>
    <submittedName>
        <fullName evidence="4">O-methyltransferase</fullName>
        <ecNumber evidence="4">2.1.1.293</ecNumber>
    </submittedName>
</protein>
<dbReference type="Pfam" id="PF08100">
    <property type="entry name" value="Dimerisation"/>
    <property type="match status" value="1"/>
</dbReference>
<dbReference type="InterPro" id="IPR012967">
    <property type="entry name" value="COMT_dimerisation"/>
</dbReference>
<sequence length="386" mass="42898">MSSSSSLLELAAQITKNAQIVNDFLVLNGHPQPSFSWDSLPEFPATAPPEVVKARRELTEAARNMCDLAMFPGDYIRRFALSVRSLPPQYHDNDTLRWIYRFNIADIVPLKEDISFADIAATANVAEDHVRRILRFAMTNNIFHEPRPDHVAHTAASSLLATDEKVKAWVGYTCEDSFPTSVHAVDASVKFKNSKKPNESAYNLAFQTSLPYFEHLAHFPEREKRFAMTMQATTLASGFNISHLANGYCWESTGNSTVIDVLAPSGVAGSTGHASIAIAAKAPEAKFIVQDLESVVEQGRANLPDQLKDRISFQTYDYFTPQPIHADIYLLRFILHDHPDDKAIEILKNLVPALKHGSKIILNDLVLPEPNTLTPTEERPLPGAPI</sequence>
<dbReference type="GO" id="GO:0008171">
    <property type="term" value="F:O-methyltransferase activity"/>
    <property type="evidence" value="ECO:0007669"/>
    <property type="project" value="InterPro"/>
</dbReference>
<keyword evidence="4" id="KW-0808">Transferase</keyword>
<dbReference type="PANTHER" id="PTHR43712:SF5">
    <property type="entry name" value="O-METHYLTRANSFERASE ASQN-RELATED"/>
    <property type="match status" value="1"/>
</dbReference>
<dbReference type="InterPro" id="IPR036390">
    <property type="entry name" value="WH_DNA-bd_sf"/>
</dbReference>
<dbReference type="Gene3D" id="3.40.50.150">
    <property type="entry name" value="Vaccinia Virus protein VP39"/>
    <property type="match status" value="1"/>
</dbReference>
<evidence type="ECO:0000259" key="3">
    <source>
        <dbReference type="Pfam" id="PF08100"/>
    </source>
</evidence>
<dbReference type="SUPFAM" id="SSF53335">
    <property type="entry name" value="S-adenosyl-L-methionine-dependent methyltransferases"/>
    <property type="match status" value="1"/>
</dbReference>
<proteinExistence type="inferred from homology"/>
<dbReference type="AlphaFoldDB" id="A0AAF0DMD4"/>
<evidence type="ECO:0000313" key="5">
    <source>
        <dbReference type="Proteomes" id="UP001219355"/>
    </source>
</evidence>
<keyword evidence="4" id="KW-0489">Methyltransferase</keyword>
<dbReference type="GO" id="GO:0032259">
    <property type="term" value="P:methylation"/>
    <property type="evidence" value="ECO:0007669"/>
    <property type="project" value="UniProtKB-KW"/>
</dbReference>
<dbReference type="InterPro" id="IPR029063">
    <property type="entry name" value="SAM-dependent_MTases_sf"/>
</dbReference>
<feature type="domain" description="O-methyltransferase C-terminal" evidence="2">
    <location>
        <begin position="267"/>
        <end position="370"/>
    </location>
</feature>
<accession>A0AAF0DMD4</accession>
<dbReference type="Gene3D" id="1.10.10.10">
    <property type="entry name" value="Winged helix-like DNA-binding domain superfamily/Winged helix DNA-binding domain"/>
    <property type="match status" value="1"/>
</dbReference>
<evidence type="ECO:0000313" key="4">
    <source>
        <dbReference type="EMBL" id="WEW59435.1"/>
    </source>
</evidence>
<gene>
    <name evidence="4" type="ORF">PRK78_004908</name>
</gene>
<comment type="similarity">
    <text evidence="1">Belongs to the class I-like SAM-binding methyltransferase superfamily. Cation-independent O-methyltransferase family.</text>
</comment>
<organism evidence="4 5">
    <name type="scientific">Emydomyces testavorans</name>
    <dbReference type="NCBI Taxonomy" id="2070801"/>
    <lineage>
        <taxon>Eukaryota</taxon>
        <taxon>Fungi</taxon>
        <taxon>Dikarya</taxon>
        <taxon>Ascomycota</taxon>
        <taxon>Pezizomycotina</taxon>
        <taxon>Eurotiomycetes</taxon>
        <taxon>Eurotiomycetidae</taxon>
        <taxon>Onygenales</taxon>
        <taxon>Nannizziopsiaceae</taxon>
        <taxon>Emydomyces</taxon>
    </lineage>
</organism>
<evidence type="ECO:0000256" key="1">
    <source>
        <dbReference type="ARBA" id="ARBA00038277"/>
    </source>
</evidence>
<dbReference type="InterPro" id="IPR001077">
    <property type="entry name" value="COMT_C"/>
</dbReference>
<name>A0AAF0DMD4_9EURO</name>
<feature type="domain" description="O-methyltransferase dimerisation" evidence="3">
    <location>
        <begin position="91"/>
        <end position="162"/>
    </location>
</feature>
<dbReference type="PANTHER" id="PTHR43712">
    <property type="entry name" value="PUTATIVE (AFU_ORTHOLOGUE AFUA_4G14580)-RELATED"/>
    <property type="match status" value="1"/>
</dbReference>
<dbReference type="EC" id="2.1.1.293" evidence="4"/>
<dbReference type="InterPro" id="IPR036388">
    <property type="entry name" value="WH-like_DNA-bd_sf"/>
</dbReference>
<dbReference type="Proteomes" id="UP001219355">
    <property type="component" value="Chromosome 3"/>
</dbReference>
<keyword evidence="5" id="KW-1185">Reference proteome</keyword>
<dbReference type="SUPFAM" id="SSF46785">
    <property type="entry name" value="Winged helix' DNA-binding domain"/>
    <property type="match status" value="1"/>
</dbReference>